<dbReference type="GO" id="GO:0046872">
    <property type="term" value="F:metal ion binding"/>
    <property type="evidence" value="ECO:0007669"/>
    <property type="project" value="UniProtKB-KW"/>
</dbReference>
<dbReference type="InterPro" id="IPR036412">
    <property type="entry name" value="HAD-like_sf"/>
</dbReference>
<evidence type="ECO:0000256" key="1">
    <source>
        <dbReference type="ARBA" id="ARBA00001946"/>
    </source>
</evidence>
<accession>A0A4S4BSN4</accession>
<evidence type="ECO:0000256" key="4">
    <source>
        <dbReference type="ARBA" id="ARBA00022801"/>
    </source>
</evidence>
<dbReference type="FunFam" id="3.40.50.1000:FF:000036">
    <property type="entry name" value="HAD family hydrolase"/>
    <property type="match status" value="1"/>
</dbReference>
<dbReference type="OrthoDB" id="9797743at2"/>
<evidence type="ECO:0000256" key="2">
    <source>
        <dbReference type="ARBA" id="ARBA00006171"/>
    </source>
</evidence>
<dbReference type="Proteomes" id="UP000310636">
    <property type="component" value="Unassembled WGS sequence"/>
</dbReference>
<keyword evidence="3" id="KW-0479">Metal-binding</keyword>
<gene>
    <name evidence="6" type="ORF">E6C55_15305</name>
</gene>
<dbReference type="RefSeq" id="WP_136370670.1">
    <property type="nucleotide sequence ID" value="NZ_SSOB01000017.1"/>
</dbReference>
<dbReference type="SFLD" id="SFLDG01129">
    <property type="entry name" value="C1.5:_HAD__Beta-PGM__Phosphata"/>
    <property type="match status" value="1"/>
</dbReference>
<evidence type="ECO:0000256" key="5">
    <source>
        <dbReference type="ARBA" id="ARBA00022842"/>
    </source>
</evidence>
<dbReference type="InterPro" id="IPR023214">
    <property type="entry name" value="HAD_sf"/>
</dbReference>
<dbReference type="PANTHER" id="PTHR46193:SF21">
    <property type="entry name" value="SLL1138 PROTEIN"/>
    <property type="match status" value="1"/>
</dbReference>
<comment type="similarity">
    <text evidence="2">Belongs to the HAD-like hydrolase superfamily. CbbY/CbbZ/Gph/YieH family.</text>
</comment>
<sequence>MIRALVFDFDGTIIDTETAWYVAFREAYAEHGVTLTLEQYSQCIGTSLGLFNPYEHLKTHHGIELDLAEFRDSVRARHAELMKREAVRPGVEAFLKAAKEAGLKLAVASSSAREWVVAHLEQLGLTEYFTCIRTADDVRHVKPNPELYLKALDGLGVEACEAIAIEDSPNGAKAALAAGMACVLAPNEITRLLDFPDVPHRVNTLEELDFHHLIAVAG</sequence>
<dbReference type="SUPFAM" id="SSF56784">
    <property type="entry name" value="HAD-like"/>
    <property type="match status" value="1"/>
</dbReference>
<dbReference type="Gene3D" id="3.40.50.1000">
    <property type="entry name" value="HAD superfamily/HAD-like"/>
    <property type="match status" value="1"/>
</dbReference>
<keyword evidence="5" id="KW-0460">Magnesium</keyword>
<keyword evidence="7" id="KW-1185">Reference proteome</keyword>
<dbReference type="InterPro" id="IPR006439">
    <property type="entry name" value="HAD-SF_hydro_IA"/>
</dbReference>
<name>A0A4S4BSN4_9BACL</name>
<evidence type="ECO:0000256" key="3">
    <source>
        <dbReference type="ARBA" id="ARBA00022723"/>
    </source>
</evidence>
<comment type="caution">
    <text evidence="6">The sequence shown here is derived from an EMBL/GenBank/DDBJ whole genome shotgun (WGS) entry which is preliminary data.</text>
</comment>
<dbReference type="Pfam" id="PF13419">
    <property type="entry name" value="HAD_2"/>
    <property type="match status" value="1"/>
</dbReference>
<dbReference type="EMBL" id="SSOB01000017">
    <property type="protein sequence ID" value="THF78059.1"/>
    <property type="molecule type" value="Genomic_DNA"/>
</dbReference>
<reference evidence="6 7" key="1">
    <citation type="submission" date="2019-04" db="EMBL/GenBank/DDBJ databases">
        <title>Cohnella sp. nov. isolated from preserved vegetables.</title>
        <authorList>
            <person name="Lin S.-Y."/>
            <person name="Hung M.-H."/>
            <person name="Young C.-C."/>
        </authorList>
    </citation>
    <scope>NUCLEOTIDE SEQUENCE [LARGE SCALE GENOMIC DNA]</scope>
    <source>
        <strain evidence="6 7">CC-MHH1044</strain>
    </source>
</reference>
<proteinExistence type="inferred from homology"/>
<dbReference type="Gene3D" id="1.10.150.240">
    <property type="entry name" value="Putative phosphatase, domain 2"/>
    <property type="match status" value="1"/>
</dbReference>
<comment type="cofactor">
    <cofactor evidence="1">
        <name>Mg(2+)</name>
        <dbReference type="ChEBI" id="CHEBI:18420"/>
    </cofactor>
</comment>
<evidence type="ECO:0000313" key="6">
    <source>
        <dbReference type="EMBL" id="THF78059.1"/>
    </source>
</evidence>
<protein>
    <submittedName>
        <fullName evidence="6">HAD family hydrolase</fullName>
    </submittedName>
</protein>
<evidence type="ECO:0000313" key="7">
    <source>
        <dbReference type="Proteomes" id="UP000310636"/>
    </source>
</evidence>
<dbReference type="InterPro" id="IPR023198">
    <property type="entry name" value="PGP-like_dom2"/>
</dbReference>
<organism evidence="6 7">
    <name type="scientific">Cohnella fermenti</name>
    <dbReference type="NCBI Taxonomy" id="2565925"/>
    <lineage>
        <taxon>Bacteria</taxon>
        <taxon>Bacillati</taxon>
        <taxon>Bacillota</taxon>
        <taxon>Bacilli</taxon>
        <taxon>Bacillales</taxon>
        <taxon>Paenibacillaceae</taxon>
        <taxon>Cohnella</taxon>
    </lineage>
</organism>
<dbReference type="PRINTS" id="PR00413">
    <property type="entry name" value="HADHALOGNASE"/>
</dbReference>
<dbReference type="NCBIfam" id="TIGR01509">
    <property type="entry name" value="HAD-SF-IA-v3"/>
    <property type="match status" value="1"/>
</dbReference>
<dbReference type="SFLD" id="SFLDS00003">
    <property type="entry name" value="Haloacid_Dehalogenase"/>
    <property type="match status" value="1"/>
</dbReference>
<dbReference type="AlphaFoldDB" id="A0A4S4BSN4"/>
<dbReference type="InterPro" id="IPR051600">
    <property type="entry name" value="Beta-PGM-like"/>
</dbReference>
<keyword evidence="4 6" id="KW-0378">Hydrolase</keyword>
<dbReference type="GO" id="GO:0016787">
    <property type="term" value="F:hydrolase activity"/>
    <property type="evidence" value="ECO:0007669"/>
    <property type="project" value="UniProtKB-KW"/>
</dbReference>
<dbReference type="SFLD" id="SFLDG01135">
    <property type="entry name" value="C1.5.6:_HAD__Beta-PGM__Phospha"/>
    <property type="match status" value="1"/>
</dbReference>
<dbReference type="PANTHER" id="PTHR46193">
    <property type="entry name" value="6-PHOSPHOGLUCONATE PHOSPHATASE"/>
    <property type="match status" value="1"/>
</dbReference>
<dbReference type="InterPro" id="IPR041492">
    <property type="entry name" value="HAD_2"/>
</dbReference>